<dbReference type="Pfam" id="PF02817">
    <property type="entry name" value="E3_binding"/>
    <property type="match status" value="1"/>
</dbReference>
<keyword evidence="4 6" id="KW-0450">Lipoyl</keyword>
<dbReference type="EMBL" id="CAJZBQ010000004">
    <property type="protein sequence ID" value="CAG9311675.1"/>
    <property type="molecule type" value="Genomic_DNA"/>
</dbReference>
<dbReference type="SUPFAM" id="SSF47005">
    <property type="entry name" value="Peripheral subunit-binding domain of 2-oxo acid dehydrogenase complex"/>
    <property type="match status" value="1"/>
</dbReference>
<evidence type="ECO:0000256" key="1">
    <source>
        <dbReference type="ARBA" id="ARBA00001938"/>
    </source>
</evidence>
<keyword evidence="3 6" id="KW-0808">Transferase</keyword>
<dbReference type="Proteomes" id="UP001162131">
    <property type="component" value="Unassembled WGS sequence"/>
</dbReference>
<sequence>MLTGLGRRFFRRSLILNRLETFMIPQPGEGIAEVEIQHWLIKPGEAVKEFQVLCEARSDKGFIEYKSPFDGTIKEYFFNANQMAPIGSPLFKIEIDDGKYPIKGQAKKVEESSGEAANENVAKESGSKASKILATPSVRHLAKQKGIDISTIPSTGRDGRVLKEDLLRYLEEPSHVSPPVRPQIAVEAQDKVSKLSGLQKGMCKTMTEALLFPHLTYCEDVYMDTLIELRKMIKTTLTDVKLTFMPFFIKALSLAIYDFPIVNASFINNNTEFVMKASHNVSVAMDSRAGLLVPNIKNCQNLSIYEIAVEMARLQDLGTKGKIGQSDLEGGTICLSNIGSIGGTYTAPVILPPQVLIGGLGAIRPRLEKKKGEIVERQVLGSSWSADHRLLDGATVAKFVARWKELLENPSLMLLHLK</sequence>
<evidence type="ECO:0000256" key="6">
    <source>
        <dbReference type="RuleBase" id="RU003423"/>
    </source>
</evidence>
<gene>
    <name evidence="9" type="ORF">BSTOLATCC_MIC3961</name>
</gene>
<dbReference type="PANTHER" id="PTHR43178">
    <property type="entry name" value="DIHYDROLIPOAMIDE ACETYLTRANSFERASE COMPONENT OF PYRUVATE DEHYDROGENASE COMPLEX"/>
    <property type="match status" value="1"/>
</dbReference>
<dbReference type="PROSITE" id="PS51826">
    <property type="entry name" value="PSBD"/>
    <property type="match status" value="1"/>
</dbReference>
<accession>A0AAU9ICR5</accession>
<dbReference type="EC" id="2.3.1.-" evidence="6"/>
<dbReference type="FunFam" id="4.10.320.10:FF:000002">
    <property type="entry name" value="Dihydrolipoamide acetyltransferase component of pyruvate dehydrogenase complex"/>
    <property type="match status" value="1"/>
</dbReference>
<dbReference type="Gene3D" id="3.30.559.10">
    <property type="entry name" value="Chloramphenicol acetyltransferase-like domain"/>
    <property type="match status" value="1"/>
</dbReference>
<organism evidence="9 10">
    <name type="scientific">Blepharisma stoltei</name>
    <dbReference type="NCBI Taxonomy" id="1481888"/>
    <lineage>
        <taxon>Eukaryota</taxon>
        <taxon>Sar</taxon>
        <taxon>Alveolata</taxon>
        <taxon>Ciliophora</taxon>
        <taxon>Postciliodesmatophora</taxon>
        <taxon>Heterotrichea</taxon>
        <taxon>Heterotrichida</taxon>
        <taxon>Blepharismidae</taxon>
        <taxon>Blepharisma</taxon>
    </lineage>
</organism>
<dbReference type="Gene3D" id="2.40.50.100">
    <property type="match status" value="1"/>
</dbReference>
<dbReference type="InterPro" id="IPR023213">
    <property type="entry name" value="CAT-like_dom_sf"/>
</dbReference>
<name>A0AAU9ICR5_9CILI</name>
<evidence type="ECO:0000256" key="4">
    <source>
        <dbReference type="ARBA" id="ARBA00022823"/>
    </source>
</evidence>
<dbReference type="InterPro" id="IPR011053">
    <property type="entry name" value="Single_hybrid_motif"/>
</dbReference>
<dbReference type="Pfam" id="PF00364">
    <property type="entry name" value="Biotin_lipoyl"/>
    <property type="match status" value="1"/>
</dbReference>
<comment type="cofactor">
    <cofactor evidence="1 6">
        <name>(R)-lipoate</name>
        <dbReference type="ChEBI" id="CHEBI:83088"/>
    </cofactor>
</comment>
<keyword evidence="10" id="KW-1185">Reference proteome</keyword>
<dbReference type="InterPro" id="IPR001078">
    <property type="entry name" value="2-oxoacid_DH_actylTfrase"/>
</dbReference>
<dbReference type="GO" id="GO:0005739">
    <property type="term" value="C:mitochondrion"/>
    <property type="evidence" value="ECO:0007669"/>
    <property type="project" value="TreeGrafter"/>
</dbReference>
<feature type="domain" description="Lipoyl-binding" evidence="7">
    <location>
        <begin position="19"/>
        <end position="94"/>
    </location>
</feature>
<dbReference type="GO" id="GO:0031405">
    <property type="term" value="F:lipoic acid binding"/>
    <property type="evidence" value="ECO:0007669"/>
    <property type="project" value="TreeGrafter"/>
</dbReference>
<dbReference type="InterPro" id="IPR000089">
    <property type="entry name" value="Biotin_lipoyl"/>
</dbReference>
<dbReference type="CDD" id="cd06849">
    <property type="entry name" value="lipoyl_domain"/>
    <property type="match status" value="1"/>
</dbReference>
<evidence type="ECO:0000259" key="7">
    <source>
        <dbReference type="PROSITE" id="PS50968"/>
    </source>
</evidence>
<dbReference type="SUPFAM" id="SSF52777">
    <property type="entry name" value="CoA-dependent acyltransferases"/>
    <property type="match status" value="1"/>
</dbReference>
<dbReference type="InterPro" id="IPR036625">
    <property type="entry name" value="E3-bd_dom_sf"/>
</dbReference>
<evidence type="ECO:0000313" key="9">
    <source>
        <dbReference type="EMBL" id="CAG9311675.1"/>
    </source>
</evidence>
<dbReference type="GO" id="GO:0016407">
    <property type="term" value="F:acetyltransferase activity"/>
    <property type="evidence" value="ECO:0007669"/>
    <property type="project" value="TreeGrafter"/>
</dbReference>
<dbReference type="PROSITE" id="PS50968">
    <property type="entry name" value="BIOTINYL_LIPOYL"/>
    <property type="match status" value="1"/>
</dbReference>
<protein>
    <recommendedName>
        <fullName evidence="6">Dihydrolipoamide acetyltransferase component of pyruvate dehydrogenase complex</fullName>
        <ecNumber evidence="6">2.3.1.-</ecNumber>
    </recommendedName>
</protein>
<keyword evidence="5 6" id="KW-0012">Acyltransferase</keyword>
<dbReference type="InterPro" id="IPR004167">
    <property type="entry name" value="PSBD"/>
</dbReference>
<dbReference type="SUPFAM" id="SSF51230">
    <property type="entry name" value="Single hybrid motif"/>
    <property type="match status" value="1"/>
</dbReference>
<evidence type="ECO:0000259" key="8">
    <source>
        <dbReference type="PROSITE" id="PS51826"/>
    </source>
</evidence>
<evidence type="ECO:0000256" key="5">
    <source>
        <dbReference type="ARBA" id="ARBA00023315"/>
    </source>
</evidence>
<dbReference type="PANTHER" id="PTHR43178:SF5">
    <property type="entry name" value="LIPOAMIDE ACYLTRANSFERASE COMPONENT OF BRANCHED-CHAIN ALPHA-KETO ACID DEHYDROGENASE COMPLEX, MITOCHONDRIAL"/>
    <property type="match status" value="1"/>
</dbReference>
<dbReference type="Pfam" id="PF00198">
    <property type="entry name" value="2-oxoacid_dh"/>
    <property type="match status" value="1"/>
</dbReference>
<dbReference type="InterPro" id="IPR050743">
    <property type="entry name" value="2-oxoacid_DH_E2_comp"/>
</dbReference>
<evidence type="ECO:0000256" key="3">
    <source>
        <dbReference type="ARBA" id="ARBA00022679"/>
    </source>
</evidence>
<evidence type="ECO:0000256" key="2">
    <source>
        <dbReference type="ARBA" id="ARBA00007317"/>
    </source>
</evidence>
<comment type="caution">
    <text evidence="9">The sequence shown here is derived from an EMBL/GenBank/DDBJ whole genome shotgun (WGS) entry which is preliminary data.</text>
</comment>
<proteinExistence type="inferred from homology"/>
<reference evidence="9" key="1">
    <citation type="submission" date="2021-09" db="EMBL/GenBank/DDBJ databases">
        <authorList>
            <consortium name="AG Swart"/>
            <person name="Singh M."/>
            <person name="Singh A."/>
            <person name="Seah K."/>
            <person name="Emmerich C."/>
        </authorList>
    </citation>
    <scope>NUCLEOTIDE SEQUENCE</scope>
    <source>
        <strain evidence="9">ATCC30299</strain>
    </source>
</reference>
<evidence type="ECO:0000313" key="10">
    <source>
        <dbReference type="Proteomes" id="UP001162131"/>
    </source>
</evidence>
<feature type="domain" description="Peripheral subunit-binding (PSBD)" evidence="8">
    <location>
        <begin position="133"/>
        <end position="170"/>
    </location>
</feature>
<dbReference type="Gene3D" id="4.10.320.10">
    <property type="entry name" value="E3-binding domain"/>
    <property type="match status" value="1"/>
</dbReference>
<dbReference type="AlphaFoldDB" id="A0AAU9ICR5"/>
<dbReference type="FunFam" id="3.30.559.10:FF:000007">
    <property type="entry name" value="Dihydrolipoamide acetyltransferase component of pyruvate dehydrogenase complex"/>
    <property type="match status" value="1"/>
</dbReference>
<comment type="similarity">
    <text evidence="2 6">Belongs to the 2-oxoacid dehydrogenase family.</text>
</comment>